<accession>N9P209</accession>
<keyword evidence="3" id="KW-0238">DNA-binding</keyword>
<comment type="similarity">
    <text evidence="1">Belongs to the type-I restriction system S methylase family.</text>
</comment>
<dbReference type="PATRIC" id="fig|1217693.3.peg.2404"/>
<dbReference type="GO" id="GO:0009307">
    <property type="term" value="P:DNA restriction-modification system"/>
    <property type="evidence" value="ECO:0007669"/>
    <property type="project" value="UniProtKB-KW"/>
</dbReference>
<proteinExistence type="inferred from homology"/>
<dbReference type="PANTHER" id="PTHR30408:SF12">
    <property type="entry name" value="TYPE I RESTRICTION ENZYME MJAVIII SPECIFICITY SUBUNIT"/>
    <property type="match status" value="1"/>
</dbReference>
<evidence type="ECO:0000313" key="5">
    <source>
        <dbReference type="EMBL" id="ENX08075.1"/>
    </source>
</evidence>
<dbReference type="Gene3D" id="1.10.287.1120">
    <property type="entry name" value="Bipartite methylase S protein"/>
    <property type="match status" value="1"/>
</dbReference>
<organism evidence="5 6">
    <name type="scientific">Acinetobacter variabilis</name>
    <dbReference type="NCBI Taxonomy" id="70346"/>
    <lineage>
        <taxon>Bacteria</taxon>
        <taxon>Pseudomonadati</taxon>
        <taxon>Pseudomonadota</taxon>
        <taxon>Gammaproteobacteria</taxon>
        <taxon>Moraxellales</taxon>
        <taxon>Moraxellaceae</taxon>
        <taxon>Acinetobacter</taxon>
    </lineage>
</organism>
<evidence type="ECO:0000256" key="1">
    <source>
        <dbReference type="ARBA" id="ARBA00010923"/>
    </source>
</evidence>
<dbReference type="EMBL" id="APRS01000014">
    <property type="protein sequence ID" value="ENX08075.1"/>
    <property type="molecule type" value="Genomic_DNA"/>
</dbReference>
<evidence type="ECO:0000259" key="4">
    <source>
        <dbReference type="Pfam" id="PF01420"/>
    </source>
</evidence>
<protein>
    <recommendedName>
        <fullName evidence="4">Type I restriction modification DNA specificity domain-containing protein</fullName>
    </recommendedName>
</protein>
<evidence type="ECO:0000256" key="3">
    <source>
        <dbReference type="ARBA" id="ARBA00023125"/>
    </source>
</evidence>
<dbReference type="RefSeq" id="WP_005236242.1">
    <property type="nucleotide sequence ID" value="NZ_CP083658.1"/>
</dbReference>
<dbReference type="InterPro" id="IPR044946">
    <property type="entry name" value="Restrct_endonuc_typeI_TRD_sf"/>
</dbReference>
<dbReference type="Gene3D" id="3.90.220.20">
    <property type="entry name" value="DNA methylase specificity domains"/>
    <property type="match status" value="2"/>
</dbReference>
<evidence type="ECO:0000313" key="6">
    <source>
        <dbReference type="Proteomes" id="UP000013101"/>
    </source>
</evidence>
<comment type="caution">
    <text evidence="5">The sequence shown here is derived from an EMBL/GenBank/DDBJ whole genome shotgun (WGS) entry which is preliminary data.</text>
</comment>
<dbReference type="HOGENOM" id="CLU_021095_0_3_6"/>
<dbReference type="SUPFAM" id="SSF116734">
    <property type="entry name" value="DNA methylase specificity domain"/>
    <property type="match status" value="2"/>
</dbReference>
<dbReference type="Pfam" id="PF01420">
    <property type="entry name" value="Methylase_S"/>
    <property type="match status" value="2"/>
</dbReference>
<sequence length="408" mass="46712">MTTPALRFTEFDGDWISSPLKKFFPKIRNGFVGIATPYYVANGVKYLQGKNVKDGRIDPTGLIYISEEFHAKKSNSKLAIDDILMVQSGHVGECAVIDKEYDNANCHALIVLSPHKEQETNSHFVKYYFYTPIGKKIISQIKTGNTIEHVLASEVKEIYLNFPSKVEQTKIASFLSAVDEKITQLTQKHQLLSQYKQGMMQKLFSQQLRFKADDGSEFDEWNDIQLKDISHRITRKNKELNQNALTISAQLGLINQQEYFSKQIASRDLSKYYLLHKGEYAYNKSYSAGYPMGAIKRLKLYDKGVVSTLYICFSLNEYINSDYFEQFVESGLLVPELEKIAQEGARNHGLLNISLQEFFEVNLKMPSLDEQAKIANFLSAIDQKIEIAAQQIEQAKQWKKGLLQQMFV</sequence>
<keyword evidence="2" id="KW-0680">Restriction system</keyword>
<reference evidence="5 6" key="1">
    <citation type="submission" date="2013-02" db="EMBL/GenBank/DDBJ databases">
        <title>The Genome Sequence of Acinetobacter sp. NIPH 2171.</title>
        <authorList>
            <consortium name="The Broad Institute Genome Sequencing Platform"/>
            <consortium name="The Broad Institute Genome Sequencing Center for Infectious Disease"/>
            <person name="Cerqueira G."/>
            <person name="Feldgarden M."/>
            <person name="Courvalin P."/>
            <person name="Perichon B."/>
            <person name="Grillot-Courvalin C."/>
            <person name="Clermont D."/>
            <person name="Rocha E."/>
            <person name="Yoon E.-J."/>
            <person name="Nemec A."/>
            <person name="Walker B."/>
            <person name="Young S.K."/>
            <person name="Zeng Q."/>
            <person name="Gargeya S."/>
            <person name="Fitzgerald M."/>
            <person name="Haas B."/>
            <person name="Abouelleil A."/>
            <person name="Alvarado L."/>
            <person name="Arachchi H.M."/>
            <person name="Berlin A.M."/>
            <person name="Chapman S.B."/>
            <person name="Dewar J."/>
            <person name="Goldberg J."/>
            <person name="Griggs A."/>
            <person name="Gujja S."/>
            <person name="Hansen M."/>
            <person name="Howarth C."/>
            <person name="Imamovic A."/>
            <person name="Larimer J."/>
            <person name="McCowan C."/>
            <person name="Murphy C."/>
            <person name="Neiman D."/>
            <person name="Pearson M."/>
            <person name="Priest M."/>
            <person name="Roberts A."/>
            <person name="Saif S."/>
            <person name="Shea T."/>
            <person name="Sisk P."/>
            <person name="Sykes S."/>
            <person name="Wortman J."/>
            <person name="Nusbaum C."/>
            <person name="Birren B."/>
        </authorList>
    </citation>
    <scope>NUCLEOTIDE SEQUENCE [LARGE SCALE GENOMIC DNA]</scope>
    <source>
        <strain evidence="5 6">NIPH 2171</strain>
    </source>
</reference>
<dbReference type="STRING" id="70346.F897_02482"/>
<gene>
    <name evidence="5" type="ORF">F897_02482</name>
</gene>
<dbReference type="AlphaFoldDB" id="N9P209"/>
<dbReference type="GO" id="GO:0003677">
    <property type="term" value="F:DNA binding"/>
    <property type="evidence" value="ECO:0007669"/>
    <property type="project" value="UniProtKB-KW"/>
</dbReference>
<dbReference type="InterPro" id="IPR000055">
    <property type="entry name" value="Restrct_endonuc_typeI_TRD"/>
</dbReference>
<dbReference type="PANTHER" id="PTHR30408">
    <property type="entry name" value="TYPE-1 RESTRICTION ENZYME ECOKI SPECIFICITY PROTEIN"/>
    <property type="match status" value="1"/>
</dbReference>
<feature type="domain" description="Type I restriction modification DNA specificity" evidence="4">
    <location>
        <begin position="220"/>
        <end position="396"/>
    </location>
</feature>
<dbReference type="Proteomes" id="UP000013101">
    <property type="component" value="Unassembled WGS sequence"/>
</dbReference>
<dbReference type="InterPro" id="IPR052021">
    <property type="entry name" value="Type-I_RS_S_subunit"/>
</dbReference>
<feature type="domain" description="Type I restriction modification DNA specificity" evidence="4">
    <location>
        <begin position="28"/>
        <end position="188"/>
    </location>
</feature>
<evidence type="ECO:0000256" key="2">
    <source>
        <dbReference type="ARBA" id="ARBA00022747"/>
    </source>
</evidence>
<name>N9P209_9GAMM</name>